<evidence type="ECO:0000256" key="1">
    <source>
        <dbReference type="SAM" id="Phobius"/>
    </source>
</evidence>
<accession>A0A7Y0EJ01</accession>
<name>A0A7Y0EJ01_9CLOT</name>
<feature type="transmembrane region" description="Helical" evidence="1">
    <location>
        <begin position="44"/>
        <end position="64"/>
    </location>
</feature>
<comment type="caution">
    <text evidence="2">The sequence shown here is derived from an EMBL/GenBank/DDBJ whole genome shotgun (WGS) entry which is preliminary data.</text>
</comment>
<dbReference type="NCBIfam" id="NF041646">
    <property type="entry name" value="VC0807_fam"/>
    <property type="match status" value="1"/>
</dbReference>
<feature type="transmembrane region" description="Helical" evidence="1">
    <location>
        <begin position="95"/>
        <end position="117"/>
    </location>
</feature>
<keyword evidence="3" id="KW-1185">Reference proteome</keyword>
<keyword evidence="1" id="KW-0472">Membrane</keyword>
<organism evidence="2 3">
    <name type="scientific">Clostridium muellerianum</name>
    <dbReference type="NCBI Taxonomy" id="2716538"/>
    <lineage>
        <taxon>Bacteria</taxon>
        <taxon>Bacillati</taxon>
        <taxon>Bacillota</taxon>
        <taxon>Clostridia</taxon>
        <taxon>Eubacteriales</taxon>
        <taxon>Clostridiaceae</taxon>
        <taxon>Clostridium</taxon>
    </lineage>
</organism>
<evidence type="ECO:0000313" key="2">
    <source>
        <dbReference type="EMBL" id="NMM64282.1"/>
    </source>
</evidence>
<evidence type="ECO:0008006" key="4">
    <source>
        <dbReference type="Google" id="ProtNLM"/>
    </source>
</evidence>
<feature type="transmembrane region" description="Helical" evidence="1">
    <location>
        <begin position="148"/>
        <end position="172"/>
    </location>
</feature>
<sequence>MGNAIKGSLNKNQSLSKNIFNKDFVVSAIIPIVIFYVFNKFKMPLNGIILSGIWSIGVVIVNFIKEHEINVLATMAAIFSGVGLIGTIISKNPTFYFISPIVRDVLYALIFFGSLFLEKPLIQLIVEQSYFKNPPEELRKNAKYKSTWIILTIAWGALNVSQAVIGIILLNLVSMQSYYAIITLYSNISTPLLIAFSISFPSWYWKK</sequence>
<proteinExistence type="predicted"/>
<evidence type="ECO:0000313" key="3">
    <source>
        <dbReference type="Proteomes" id="UP000537131"/>
    </source>
</evidence>
<dbReference type="RefSeq" id="WP_169298876.1">
    <property type="nucleotide sequence ID" value="NZ_JABBNI010000036.1"/>
</dbReference>
<keyword evidence="1" id="KW-0812">Transmembrane</keyword>
<feature type="transmembrane region" description="Helical" evidence="1">
    <location>
        <begin position="71"/>
        <end position="89"/>
    </location>
</feature>
<protein>
    <recommendedName>
        <fullName evidence="4">Intracellular septation protein A</fullName>
    </recommendedName>
</protein>
<keyword evidence="1" id="KW-1133">Transmembrane helix</keyword>
<reference evidence="2 3" key="1">
    <citation type="submission" date="2020-06" db="EMBL/GenBank/DDBJ databases">
        <title>Complete Genome Sequence of Clostridium muelleri sp. nov. P21T, an Acid-Alcohol Producing Acetogen Isolated from Old Hay.</title>
        <authorList>
            <person name="Duncan K.E."/>
            <person name="Tanner R.S."/>
        </authorList>
    </citation>
    <scope>NUCLEOTIDE SEQUENCE [LARGE SCALE GENOMIC DNA]</scope>
    <source>
        <strain evidence="2 3">P21</strain>
    </source>
</reference>
<dbReference type="Proteomes" id="UP000537131">
    <property type="component" value="Unassembled WGS sequence"/>
</dbReference>
<feature type="transmembrane region" description="Helical" evidence="1">
    <location>
        <begin position="20"/>
        <end position="38"/>
    </location>
</feature>
<gene>
    <name evidence="2" type="ORF">HBE96_16785</name>
</gene>
<dbReference type="AlphaFoldDB" id="A0A7Y0EJ01"/>
<feature type="transmembrane region" description="Helical" evidence="1">
    <location>
        <begin position="178"/>
        <end position="205"/>
    </location>
</feature>
<dbReference type="EMBL" id="JABBNI010000036">
    <property type="protein sequence ID" value="NMM64282.1"/>
    <property type="molecule type" value="Genomic_DNA"/>
</dbReference>